<dbReference type="PANTHER" id="PTHR45138">
    <property type="entry name" value="REGULATORY COMPONENTS OF SENSORY TRANSDUCTION SYSTEM"/>
    <property type="match status" value="1"/>
</dbReference>
<protein>
    <recommendedName>
        <fullName evidence="1">diguanylate cyclase</fullName>
        <ecNumber evidence="1">2.7.7.65</ecNumber>
    </recommendedName>
</protein>
<evidence type="ECO:0000313" key="7">
    <source>
        <dbReference type="Proteomes" id="UP001610706"/>
    </source>
</evidence>
<comment type="catalytic activity">
    <reaction evidence="2">
        <text>2 GTP = 3',3'-c-di-GMP + 2 diphosphate</text>
        <dbReference type="Rhea" id="RHEA:24898"/>
        <dbReference type="ChEBI" id="CHEBI:33019"/>
        <dbReference type="ChEBI" id="CHEBI:37565"/>
        <dbReference type="ChEBI" id="CHEBI:58805"/>
        <dbReference type="EC" id="2.7.7.65"/>
    </reaction>
</comment>
<dbReference type="SMART" id="SM00267">
    <property type="entry name" value="GGDEF"/>
    <property type="match status" value="1"/>
</dbReference>
<dbReference type="SUPFAM" id="SSF55073">
    <property type="entry name" value="Nucleotide cyclase"/>
    <property type="match status" value="1"/>
</dbReference>
<dbReference type="InterPro" id="IPR015943">
    <property type="entry name" value="WD40/YVTN_repeat-like_dom_sf"/>
</dbReference>
<dbReference type="InterPro" id="IPR029787">
    <property type="entry name" value="Nucleotide_cyclase"/>
</dbReference>
<evidence type="ECO:0000256" key="2">
    <source>
        <dbReference type="ARBA" id="ARBA00034247"/>
    </source>
</evidence>
<keyword evidence="7" id="KW-1185">Reference proteome</keyword>
<keyword evidence="3" id="KW-0812">Transmembrane</keyword>
<feature type="domain" description="GGDEF" evidence="5">
    <location>
        <begin position="830"/>
        <end position="961"/>
    </location>
</feature>
<evidence type="ECO:0000256" key="1">
    <source>
        <dbReference type="ARBA" id="ARBA00012528"/>
    </source>
</evidence>
<dbReference type="Gene3D" id="3.30.70.270">
    <property type="match status" value="1"/>
</dbReference>
<dbReference type="EMBL" id="JBGFTR010000002">
    <property type="protein sequence ID" value="MFH7564153.1"/>
    <property type="molecule type" value="Genomic_DNA"/>
</dbReference>
<reference evidence="6 7" key="1">
    <citation type="submission" date="2024-08" db="EMBL/GenBank/DDBJ databases">
        <title>Oceanimonas smirnovii Genome sequencing and assembly.</title>
        <authorList>
            <person name="Tang B."/>
        </authorList>
    </citation>
    <scope>NUCLEOTIDE SEQUENCE [LARGE SCALE GENOMIC DNA]</scope>
    <source>
        <strain evidence="6 7">OS2020-119</strain>
    </source>
</reference>
<evidence type="ECO:0000256" key="4">
    <source>
        <dbReference type="SAM" id="SignalP"/>
    </source>
</evidence>
<keyword evidence="3" id="KW-0472">Membrane</keyword>
<dbReference type="CDD" id="cd01949">
    <property type="entry name" value="GGDEF"/>
    <property type="match status" value="1"/>
</dbReference>
<dbReference type="InterPro" id="IPR000160">
    <property type="entry name" value="GGDEF_dom"/>
</dbReference>
<comment type="caution">
    <text evidence="6">The sequence shown here is derived from an EMBL/GenBank/DDBJ whole genome shotgun (WGS) entry which is preliminary data.</text>
</comment>
<feature type="transmembrane region" description="Helical" evidence="3">
    <location>
        <begin position="747"/>
        <end position="764"/>
    </location>
</feature>
<organism evidence="6 7">
    <name type="scientific">Oceanimonas smirnovii</name>
    <dbReference type="NCBI Taxonomy" id="264574"/>
    <lineage>
        <taxon>Bacteria</taxon>
        <taxon>Pseudomonadati</taxon>
        <taxon>Pseudomonadota</taxon>
        <taxon>Gammaproteobacteria</taxon>
        <taxon>Aeromonadales</taxon>
        <taxon>Aeromonadaceae</taxon>
        <taxon>Oceanimonas</taxon>
    </lineage>
</organism>
<gene>
    <name evidence="6" type="ORF">AB9R89_02285</name>
</gene>
<dbReference type="Pfam" id="PF07495">
    <property type="entry name" value="Y_Y_Y"/>
    <property type="match status" value="1"/>
</dbReference>
<dbReference type="EC" id="2.7.7.65" evidence="1"/>
<dbReference type="Pfam" id="PF07494">
    <property type="entry name" value="Reg_prop"/>
    <property type="match status" value="6"/>
</dbReference>
<dbReference type="PANTHER" id="PTHR45138:SF9">
    <property type="entry name" value="DIGUANYLATE CYCLASE DGCM-RELATED"/>
    <property type="match status" value="1"/>
</dbReference>
<evidence type="ECO:0000259" key="5">
    <source>
        <dbReference type="PROSITE" id="PS50887"/>
    </source>
</evidence>
<dbReference type="RefSeq" id="WP_317075249.1">
    <property type="nucleotide sequence ID" value="NZ_CP166302.1"/>
</dbReference>
<feature type="signal peptide" evidence="4">
    <location>
        <begin position="1"/>
        <end position="23"/>
    </location>
</feature>
<accession>A0ABW7NYB9</accession>
<dbReference type="InterPro" id="IPR043128">
    <property type="entry name" value="Rev_trsase/Diguanyl_cyclase"/>
</dbReference>
<evidence type="ECO:0000256" key="3">
    <source>
        <dbReference type="SAM" id="Phobius"/>
    </source>
</evidence>
<dbReference type="PROSITE" id="PS50887">
    <property type="entry name" value="GGDEF"/>
    <property type="match status" value="1"/>
</dbReference>
<dbReference type="InterPro" id="IPR011123">
    <property type="entry name" value="Y_Y_Y"/>
</dbReference>
<name>A0ABW7NYB9_9GAMM</name>
<keyword evidence="3" id="KW-1133">Transmembrane helix</keyword>
<dbReference type="InterPro" id="IPR050469">
    <property type="entry name" value="Diguanylate_Cyclase"/>
</dbReference>
<dbReference type="Gene3D" id="2.60.40.10">
    <property type="entry name" value="Immunoglobulins"/>
    <property type="match status" value="1"/>
</dbReference>
<dbReference type="Proteomes" id="UP001610706">
    <property type="component" value="Unassembled WGS sequence"/>
</dbReference>
<dbReference type="Pfam" id="PF00990">
    <property type="entry name" value="GGDEF"/>
    <property type="match status" value="1"/>
</dbReference>
<dbReference type="Gene3D" id="2.130.10.10">
    <property type="entry name" value="YVTN repeat-like/Quinoprotein amine dehydrogenase"/>
    <property type="match status" value="2"/>
</dbReference>
<sequence>MNLRHLQLLAGFCWLLIALPPAAAQSPLKNFYQDSWNTRNGLPHNSINSMAQTPEGYLWFATWEGISRYNGRGFHTFVRGEQTGLPDSGIRGLTLDDDGLLVVGARGGFSRYQHPRWFPQQHLPAMVNHVLRDNRGRLWFATEGDGIYMRDAQGEQHHFSVQQGLPGLAVYRLLQTSDGRIWAGTSRGLAVIGPNNIISVNRHIPAAPVLALLQTREEQLLVGSAQGLYGSKDQHFELMHPQLAEEAISSLLQDRDGALWIGTTDRGLARLGSLGLERLGMEQGLPDNRVLSLLQDTEGNIWVGTNGGLLRLRDAPFTSFTQEQGLAGNYVRSVLADDNGQVWAGTSNGLSVIDADGTRAVPVLLPDGKTPSILSLARQGDILWLGTYTHGLVGLKPGQQPVIIDRDQGLSANEVRAILPARDGSLWVGTAEGLSRVHQGRVLTYGKQDGLPGEFVMALHQAENNDIWVGTGVGAAIIEQGNPSRIRTLDLHSQENAEYAFGFYQQLGSDAVWIATDRGLLRYRYTDSSLSMVGRPHGLPIEKMFQPVADYHGGIWVTTNRGILRLDLQQAHQAADGELAVIAFELFGEGDGMASSQANGGSGPSATLAADGSIWVATAMGVARVQPERLAELVQNNLPVVLEQVTVNGQPVVPDTPLKLPAGSERIQIGFAGLGYVMPERIRYRTRLEGFDKEWVERGDQSLAEYTNLAPGNYRLQVAAAYPYSRWSDRQASLSFNIAPFFWQRPLFWAMLAVAGLILLWGIFQLRLRMLKHNAATLRRLVHEKTEALQQQTQNFERQAREDQLTGLANRRAFDDWLAQAWQRFSDKNQGFCLAVVDIDHFKRVNDQWSHSVGDEAIKTLARILSTQVREQDYVARWGGEEFTLLFPDTRLHDAMAVCERIRQRVADFDCSAIAEGLSLTISLGVAEAFATESADRLLAKADQALYRAKNNGRNRVEAAS</sequence>
<feature type="chain" id="PRO_5045262722" description="diguanylate cyclase" evidence="4">
    <location>
        <begin position="24"/>
        <end position="961"/>
    </location>
</feature>
<dbReference type="InterPro" id="IPR011110">
    <property type="entry name" value="Reg_prop"/>
</dbReference>
<keyword evidence="4" id="KW-0732">Signal</keyword>
<evidence type="ECO:0000313" key="6">
    <source>
        <dbReference type="EMBL" id="MFH7564153.1"/>
    </source>
</evidence>
<dbReference type="NCBIfam" id="TIGR00254">
    <property type="entry name" value="GGDEF"/>
    <property type="match status" value="1"/>
</dbReference>
<dbReference type="InterPro" id="IPR013783">
    <property type="entry name" value="Ig-like_fold"/>
</dbReference>
<proteinExistence type="predicted"/>
<dbReference type="SUPFAM" id="SSF63829">
    <property type="entry name" value="Calcium-dependent phosphotriesterase"/>
    <property type="match status" value="2"/>
</dbReference>